<protein>
    <submittedName>
        <fullName evidence="2">1061_t:CDS:1</fullName>
    </submittedName>
</protein>
<sequence>MLASLITLPIEILYLIVFNIDNPKDLRAFSSTCAFFRKISGPHTLTAQLWFSLYSQDLPSEHHLRTANEWRFPLETEYAKRLITVNAPPEPAGLSSEAPGPRRALRRQERVLHIVERFGLFLHNMLAVNYYYPHDWDALRAVADEVEQYLEDLGWVQFYRGQMRGIDSLMVSTVQTDQEFEAVAFEDFSGKLRAEIAGASSIPASSKSTSAASSRHNSTTGGFASNRNSTGDLFASLTSERMYLRWTSLIQDQLNFFGLERYILEKFKPPDKLQLAEYLRVVLFGDIDSDSNNVDVTPNNNGILANNNSIIPNTIANTDVPSSSNRIASNITSNIPYVPPSSTGLTSNNINIAS</sequence>
<feature type="region of interest" description="Disordered" evidence="1">
    <location>
        <begin position="204"/>
        <end position="224"/>
    </location>
</feature>
<feature type="compositionally biased region" description="Low complexity" evidence="1">
    <location>
        <begin position="204"/>
        <end position="218"/>
    </location>
</feature>
<evidence type="ECO:0000313" key="3">
    <source>
        <dbReference type="Proteomes" id="UP000789572"/>
    </source>
</evidence>
<gene>
    <name evidence="2" type="ORF">POCULU_LOCUS3275</name>
</gene>
<name>A0A9N9A2P3_9GLOM</name>
<dbReference type="Proteomes" id="UP000789572">
    <property type="component" value="Unassembled WGS sequence"/>
</dbReference>
<reference evidence="2" key="1">
    <citation type="submission" date="2021-06" db="EMBL/GenBank/DDBJ databases">
        <authorList>
            <person name="Kallberg Y."/>
            <person name="Tangrot J."/>
            <person name="Rosling A."/>
        </authorList>
    </citation>
    <scope>NUCLEOTIDE SEQUENCE</scope>
    <source>
        <strain evidence="2">IA702</strain>
    </source>
</reference>
<dbReference type="InterPro" id="IPR036047">
    <property type="entry name" value="F-box-like_dom_sf"/>
</dbReference>
<dbReference type="OrthoDB" id="2390744at2759"/>
<proteinExistence type="predicted"/>
<dbReference type="EMBL" id="CAJVPJ010000352">
    <property type="protein sequence ID" value="CAG8515061.1"/>
    <property type="molecule type" value="Genomic_DNA"/>
</dbReference>
<dbReference type="AlphaFoldDB" id="A0A9N9A2P3"/>
<evidence type="ECO:0000256" key="1">
    <source>
        <dbReference type="SAM" id="MobiDB-lite"/>
    </source>
</evidence>
<dbReference type="SUPFAM" id="SSF81383">
    <property type="entry name" value="F-box domain"/>
    <property type="match status" value="1"/>
</dbReference>
<keyword evidence="3" id="KW-1185">Reference proteome</keyword>
<accession>A0A9N9A2P3</accession>
<organism evidence="2 3">
    <name type="scientific">Paraglomus occultum</name>
    <dbReference type="NCBI Taxonomy" id="144539"/>
    <lineage>
        <taxon>Eukaryota</taxon>
        <taxon>Fungi</taxon>
        <taxon>Fungi incertae sedis</taxon>
        <taxon>Mucoromycota</taxon>
        <taxon>Glomeromycotina</taxon>
        <taxon>Glomeromycetes</taxon>
        <taxon>Paraglomerales</taxon>
        <taxon>Paraglomeraceae</taxon>
        <taxon>Paraglomus</taxon>
    </lineage>
</organism>
<evidence type="ECO:0000313" key="2">
    <source>
        <dbReference type="EMBL" id="CAG8515061.1"/>
    </source>
</evidence>
<comment type="caution">
    <text evidence="2">The sequence shown here is derived from an EMBL/GenBank/DDBJ whole genome shotgun (WGS) entry which is preliminary data.</text>
</comment>